<accession>A0ABV5UWJ7</accession>
<protein>
    <submittedName>
        <fullName evidence="1">Uncharacterized protein</fullName>
    </submittedName>
</protein>
<organism evidence="1 2">
    <name type="scientific">Arthrobacter methylotrophus</name>
    <dbReference type="NCBI Taxonomy" id="121291"/>
    <lineage>
        <taxon>Bacteria</taxon>
        <taxon>Bacillati</taxon>
        <taxon>Actinomycetota</taxon>
        <taxon>Actinomycetes</taxon>
        <taxon>Micrococcales</taxon>
        <taxon>Micrococcaceae</taxon>
        <taxon>Arthrobacter</taxon>
    </lineage>
</organism>
<dbReference type="SUPFAM" id="SSF103486">
    <property type="entry name" value="V-type ATP synthase subunit C"/>
    <property type="match status" value="1"/>
</dbReference>
<reference evidence="1 2" key="1">
    <citation type="submission" date="2024-09" db="EMBL/GenBank/DDBJ databases">
        <authorList>
            <person name="Sun Q."/>
            <person name="Mori K."/>
        </authorList>
    </citation>
    <scope>NUCLEOTIDE SEQUENCE [LARGE SCALE GENOMIC DNA]</scope>
    <source>
        <strain evidence="1 2">JCM 13519</strain>
    </source>
</reference>
<dbReference type="Proteomes" id="UP001589536">
    <property type="component" value="Unassembled WGS sequence"/>
</dbReference>
<dbReference type="RefSeq" id="WP_345033308.1">
    <property type="nucleotide sequence ID" value="NZ_BAABED010000001.1"/>
</dbReference>
<comment type="caution">
    <text evidence="1">The sequence shown here is derived from an EMBL/GenBank/DDBJ whole genome shotgun (WGS) entry which is preliminary data.</text>
</comment>
<name>A0ABV5UWJ7_9MICC</name>
<evidence type="ECO:0000313" key="2">
    <source>
        <dbReference type="Proteomes" id="UP001589536"/>
    </source>
</evidence>
<proteinExistence type="predicted"/>
<dbReference type="InterPro" id="IPR044911">
    <property type="entry name" value="V-type_ATPase_csu/dsu_dom_3"/>
</dbReference>
<dbReference type="EMBL" id="JBHMBH010000054">
    <property type="protein sequence ID" value="MFB9716581.1"/>
    <property type="molecule type" value="Genomic_DNA"/>
</dbReference>
<sequence length="308" mass="32208">MKADWVAASVRSRAMAERRVGAGSSREMAAQPTLDHALALLQESSYAERLRGNPGLLAAERAIHESVLWQLRVLAGWLPASGTSLARAAAGIFEIENVMALARRLAGGAEAPEPYHLGALATAWPRLQSAGSSEELAAALHASAWGDVGVARPGDLKDALTVVWARRLAAVAPAARPWCGAACVLVAARILTVDGATTPAPVLRLLGPVIGRSWQDAKGLAEFSSALPPGLRNVVVGIESPTDLWRAEARARVVVERDAFQLLRRPMPGPDVVLGAIAVLFTDAWRIRAALTAAAAGAGSSEVLDEAA</sequence>
<evidence type="ECO:0000313" key="1">
    <source>
        <dbReference type="EMBL" id="MFB9716581.1"/>
    </source>
</evidence>
<dbReference type="InterPro" id="IPR036079">
    <property type="entry name" value="ATPase_csu/dsu_sf"/>
</dbReference>
<keyword evidence="2" id="KW-1185">Reference proteome</keyword>
<gene>
    <name evidence="1" type="ORF">ACFFPI_21035</name>
</gene>
<dbReference type="Gene3D" id="1.10.132.50">
    <property type="entry name" value="ATP synthase (C/AC39) subunit, domain 3"/>
    <property type="match status" value="1"/>
</dbReference>